<dbReference type="CDD" id="cd05804">
    <property type="entry name" value="StaR_like"/>
    <property type="match status" value="1"/>
</dbReference>
<dbReference type="PANTHER" id="PTHR16263">
    <property type="entry name" value="TETRATRICOPEPTIDE REPEAT PROTEIN 38"/>
    <property type="match status" value="1"/>
</dbReference>
<keyword evidence="5" id="KW-1185">Reference proteome</keyword>
<dbReference type="InterPro" id="IPR011990">
    <property type="entry name" value="TPR-like_helical_dom_sf"/>
</dbReference>
<evidence type="ECO:0000256" key="3">
    <source>
        <dbReference type="ARBA" id="ARBA00022737"/>
    </source>
</evidence>
<keyword evidence="4" id="KW-0802">TPR repeat</keyword>
<gene>
    <name evidence="6" type="primary">LOC106469865</name>
</gene>
<organism evidence="5 6">
    <name type="scientific">Limulus polyphemus</name>
    <name type="common">Atlantic horseshoe crab</name>
    <dbReference type="NCBI Taxonomy" id="6850"/>
    <lineage>
        <taxon>Eukaryota</taxon>
        <taxon>Metazoa</taxon>
        <taxon>Ecdysozoa</taxon>
        <taxon>Arthropoda</taxon>
        <taxon>Chelicerata</taxon>
        <taxon>Merostomata</taxon>
        <taxon>Xiphosura</taxon>
        <taxon>Limulidae</taxon>
        <taxon>Limulus</taxon>
    </lineage>
</organism>
<dbReference type="PANTHER" id="PTHR16263:SF4">
    <property type="entry name" value="TETRATRICOPEPTIDE REPEAT PROTEIN 38"/>
    <property type="match status" value="1"/>
</dbReference>
<evidence type="ECO:0000256" key="4">
    <source>
        <dbReference type="ARBA" id="ARBA00022803"/>
    </source>
</evidence>
<evidence type="ECO:0000256" key="1">
    <source>
        <dbReference type="ARBA" id="ARBA00005857"/>
    </source>
</evidence>
<accession>A0ABM1BNZ5</accession>
<reference evidence="6" key="1">
    <citation type="submission" date="2025-08" db="UniProtKB">
        <authorList>
            <consortium name="RefSeq"/>
        </authorList>
    </citation>
    <scope>IDENTIFICATION</scope>
    <source>
        <tissue evidence="6">Muscle</tissue>
    </source>
</reference>
<keyword evidence="3" id="KW-0677">Repeat</keyword>
<sequence>MIRSHFRGGTEWADEGLVLSTPSDQACKLFDSALSQLIGWYDDKTFGGLKTTLENMKVADPDFVMGHVMSIGLDLIGSGRTPRLDNSFKMEIETMESLAKKQADGLTQREQSHVKAIQLWADGYLKEATGVLDNILVKHPTDMFAIRMAHDGYFYQGHLPQMRDSIARALPQWKPATPLYSYLFGLYAFGLEETNFYSTAEGFARKGLYLNPNDAWATHALAHVFEMESRTSEGEAFMSSTVNNWELGNMLASHNYWHWALYLIEQGEFEAAIDIFDAQVGKRMLLGRSLGIDATSLLYRLELEGAQVKDRWREVYEVCCTHMEDHILAFNDAHLFMSCLGAKEKNATRLMMNSLDEYLRESKGTNPEVTAKVGSKIIQALLAYDEERYEDVVSILYPVRYEIVQIGGSNAQRDVFNLLLIHAALKSSKRYHHCLAQCLLYDRKAFRGTSPMMDRLMARALASHQV</sequence>
<proteinExistence type="inferred from homology"/>
<dbReference type="InterPro" id="IPR033891">
    <property type="entry name" value="TTC38"/>
</dbReference>
<evidence type="ECO:0000313" key="5">
    <source>
        <dbReference type="Proteomes" id="UP000694941"/>
    </source>
</evidence>
<evidence type="ECO:0000313" key="6">
    <source>
        <dbReference type="RefSeq" id="XP_013785832.1"/>
    </source>
</evidence>
<dbReference type="SUPFAM" id="SSF48452">
    <property type="entry name" value="TPR-like"/>
    <property type="match status" value="1"/>
</dbReference>
<comment type="similarity">
    <text evidence="1">Belongs to the TTC38 family.</text>
</comment>
<evidence type="ECO:0000256" key="2">
    <source>
        <dbReference type="ARBA" id="ARBA00019992"/>
    </source>
</evidence>
<dbReference type="Gene3D" id="1.25.40.10">
    <property type="entry name" value="Tetratricopeptide repeat domain"/>
    <property type="match status" value="1"/>
</dbReference>
<dbReference type="RefSeq" id="XP_013785832.1">
    <property type="nucleotide sequence ID" value="XM_013930378.2"/>
</dbReference>
<name>A0ABM1BNZ5_LIMPO</name>
<dbReference type="GeneID" id="106469865"/>
<dbReference type="Proteomes" id="UP000694941">
    <property type="component" value="Unplaced"/>
</dbReference>
<protein>
    <recommendedName>
        <fullName evidence="2">Tetratricopeptide repeat protein 38</fullName>
    </recommendedName>
</protein>